<dbReference type="AlphaFoldDB" id="A0A8H6KIB9"/>
<reference evidence="4" key="1">
    <citation type="journal article" date="2020" name="Phytopathology">
        <title>Genome Sequence Resources of Colletotrichum truncatum, C. plurivorum, C. musicola, and C. sojae: Four Species Pathogenic to Soybean (Glycine max).</title>
        <authorList>
            <person name="Rogerio F."/>
            <person name="Boufleur T.R."/>
            <person name="Ciampi-Guillardi M."/>
            <person name="Sukno S.A."/>
            <person name="Thon M.R."/>
            <person name="Massola Junior N.S."/>
            <person name="Baroncelli R."/>
        </authorList>
    </citation>
    <scope>NUCLEOTIDE SEQUENCE</scope>
    <source>
        <strain evidence="4">LFN00145</strain>
    </source>
</reference>
<protein>
    <submittedName>
        <fullName evidence="4">C6 transcription factor</fullName>
    </submittedName>
</protein>
<dbReference type="GO" id="GO:0006351">
    <property type="term" value="P:DNA-templated transcription"/>
    <property type="evidence" value="ECO:0007669"/>
    <property type="project" value="InterPro"/>
</dbReference>
<feature type="compositionally biased region" description="Polar residues" evidence="2">
    <location>
        <begin position="375"/>
        <end position="386"/>
    </location>
</feature>
<evidence type="ECO:0000313" key="5">
    <source>
        <dbReference type="Proteomes" id="UP000654918"/>
    </source>
</evidence>
<gene>
    <name evidence="4" type="ORF">CPLU01_06660</name>
</gene>
<dbReference type="SMART" id="SM00906">
    <property type="entry name" value="Fungal_trans"/>
    <property type="match status" value="1"/>
</dbReference>
<dbReference type="GO" id="GO:0003700">
    <property type="term" value="F:DNA-binding transcription factor activity"/>
    <property type="evidence" value="ECO:0007669"/>
    <property type="project" value="InterPro"/>
</dbReference>
<dbReference type="InterPro" id="IPR007219">
    <property type="entry name" value="XnlR_reg_dom"/>
</dbReference>
<dbReference type="PANTHER" id="PTHR46910:SF5">
    <property type="entry name" value="ZN(II)2CYS6 TRANSCRIPTION FACTOR (EUROFUNG)"/>
    <property type="match status" value="1"/>
</dbReference>
<feature type="domain" description="Xylanolytic transcriptional activator regulatory" evidence="3">
    <location>
        <begin position="105"/>
        <end position="180"/>
    </location>
</feature>
<sequence length="445" mass="49141">MLLTSAGRESHFRISRIAQVLPLERFADVCRRVYFALDDYNEIDFVLANGYLAYLFAETLLSSEMEASRGHWQMCRRNLHDAVSRLPLLLPASTDVIAALTVAAASTFISSAARACITLGYHRADTPGRRPRDDATRRERNSLFWSVYSLDKGLSLQLNRPPNIRDADVTLAIDAESLPHTVKLARIQGQAYERLYSSSGLDRPAGERARDADMLANRLRELIQETHLEMQNAEAQPVGENSDPLRLLYLQCALVCHSSLLTLILRAVPASPASPSGATDECVAVARLTLDVHQQCMVSIRSCETDPQIVNKYISCVLFTHAVRSLDAEDDLSRLERFATSLQPEIGDAPGNAATHPHRLYRLLCETARLHIQSARQRSGSPQNADLGNRPADSQAGDERQALNAAFVESGIPPDFVLDSDGLGLGDWYYGNHQLMSLLGSDGVY</sequence>
<evidence type="ECO:0000259" key="3">
    <source>
        <dbReference type="SMART" id="SM00906"/>
    </source>
</evidence>
<dbReference type="PANTHER" id="PTHR46910">
    <property type="entry name" value="TRANSCRIPTION FACTOR PDR1"/>
    <property type="match status" value="1"/>
</dbReference>
<dbReference type="EMBL" id="WIGO01000079">
    <property type="protein sequence ID" value="KAF6831621.1"/>
    <property type="molecule type" value="Genomic_DNA"/>
</dbReference>
<keyword evidence="1" id="KW-0539">Nucleus</keyword>
<proteinExistence type="predicted"/>
<comment type="caution">
    <text evidence="4">The sequence shown here is derived from an EMBL/GenBank/DDBJ whole genome shotgun (WGS) entry which is preliminary data.</text>
</comment>
<dbReference type="CDD" id="cd12148">
    <property type="entry name" value="fungal_TF_MHR"/>
    <property type="match status" value="1"/>
</dbReference>
<dbReference type="InterPro" id="IPR050987">
    <property type="entry name" value="AtrR-like"/>
</dbReference>
<dbReference type="Proteomes" id="UP000654918">
    <property type="component" value="Unassembled WGS sequence"/>
</dbReference>
<keyword evidence="5" id="KW-1185">Reference proteome</keyword>
<evidence type="ECO:0000256" key="1">
    <source>
        <dbReference type="ARBA" id="ARBA00023242"/>
    </source>
</evidence>
<evidence type="ECO:0000256" key="2">
    <source>
        <dbReference type="SAM" id="MobiDB-lite"/>
    </source>
</evidence>
<feature type="region of interest" description="Disordered" evidence="2">
    <location>
        <begin position="375"/>
        <end position="398"/>
    </location>
</feature>
<name>A0A8H6KIB9_9PEZI</name>
<organism evidence="4 5">
    <name type="scientific">Colletotrichum plurivorum</name>
    <dbReference type="NCBI Taxonomy" id="2175906"/>
    <lineage>
        <taxon>Eukaryota</taxon>
        <taxon>Fungi</taxon>
        <taxon>Dikarya</taxon>
        <taxon>Ascomycota</taxon>
        <taxon>Pezizomycotina</taxon>
        <taxon>Sordariomycetes</taxon>
        <taxon>Hypocreomycetidae</taxon>
        <taxon>Glomerellales</taxon>
        <taxon>Glomerellaceae</taxon>
        <taxon>Colletotrichum</taxon>
        <taxon>Colletotrichum orchidearum species complex</taxon>
    </lineage>
</organism>
<evidence type="ECO:0000313" key="4">
    <source>
        <dbReference type="EMBL" id="KAF6831621.1"/>
    </source>
</evidence>
<accession>A0A8H6KIB9</accession>
<dbReference type="GO" id="GO:0003677">
    <property type="term" value="F:DNA binding"/>
    <property type="evidence" value="ECO:0007669"/>
    <property type="project" value="InterPro"/>
</dbReference>
<dbReference type="Pfam" id="PF04082">
    <property type="entry name" value="Fungal_trans"/>
    <property type="match status" value="1"/>
</dbReference>
<dbReference type="GO" id="GO:0008270">
    <property type="term" value="F:zinc ion binding"/>
    <property type="evidence" value="ECO:0007669"/>
    <property type="project" value="InterPro"/>
</dbReference>